<accession>A0A225VUL5</accession>
<dbReference type="OrthoDB" id="114617at2759"/>
<organism evidence="2 3">
    <name type="scientific">Phytophthora megakarya</name>
    <dbReference type="NCBI Taxonomy" id="4795"/>
    <lineage>
        <taxon>Eukaryota</taxon>
        <taxon>Sar</taxon>
        <taxon>Stramenopiles</taxon>
        <taxon>Oomycota</taxon>
        <taxon>Peronosporomycetes</taxon>
        <taxon>Peronosporales</taxon>
        <taxon>Peronosporaceae</taxon>
        <taxon>Phytophthora</taxon>
    </lineage>
</organism>
<keyword evidence="2" id="KW-0067">ATP-binding</keyword>
<keyword evidence="2" id="KW-0347">Helicase</keyword>
<dbReference type="PANTHER" id="PTHR23274:SF51">
    <property type="entry name" value="OS03G0423850 PROTEIN"/>
    <property type="match status" value="1"/>
</dbReference>
<dbReference type="GO" id="GO:0004386">
    <property type="term" value="F:helicase activity"/>
    <property type="evidence" value="ECO:0007669"/>
    <property type="project" value="UniProtKB-KW"/>
</dbReference>
<dbReference type="SUPFAM" id="SSF52540">
    <property type="entry name" value="P-loop containing nucleoside triphosphate hydrolases"/>
    <property type="match status" value="1"/>
</dbReference>
<keyword evidence="2" id="KW-0547">Nucleotide-binding</keyword>
<dbReference type="GO" id="GO:0005657">
    <property type="term" value="C:replication fork"/>
    <property type="evidence" value="ECO:0007669"/>
    <property type="project" value="TreeGrafter"/>
</dbReference>
<evidence type="ECO:0000259" key="1">
    <source>
        <dbReference type="Pfam" id="PF21530"/>
    </source>
</evidence>
<dbReference type="Pfam" id="PF21530">
    <property type="entry name" value="Pif1_2B_dom"/>
    <property type="match status" value="1"/>
</dbReference>
<protein>
    <submittedName>
        <fullName evidence="2">Helitron helicase</fullName>
    </submittedName>
</protein>
<dbReference type="AlphaFoldDB" id="A0A225VUL5"/>
<keyword evidence="2" id="KW-0378">Hydrolase</keyword>
<name>A0A225VUL5_9STRA</name>
<gene>
    <name evidence="2" type="ORF">PHMEG_00018945</name>
</gene>
<keyword evidence="3" id="KW-1185">Reference proteome</keyword>
<evidence type="ECO:0000313" key="2">
    <source>
        <dbReference type="EMBL" id="OWZ08497.1"/>
    </source>
</evidence>
<dbReference type="GO" id="GO:0006260">
    <property type="term" value="P:DNA replication"/>
    <property type="evidence" value="ECO:0007669"/>
    <property type="project" value="TreeGrafter"/>
</dbReference>
<proteinExistence type="predicted"/>
<feature type="domain" description="DNA helicase Pif1-like 2B" evidence="1">
    <location>
        <begin position="61"/>
        <end position="107"/>
    </location>
</feature>
<sequence>MHEFSYFLLQVGEGRHEGHPVLGKEYMKLPAVAERLPDEAREYLSTDFVEDDVNGDFFEPEVLHAVDLNGIPPHKLMLKKGIPIIMMRNLNPDLGLCNSTQLRIVDLKDHVIHATVMPGEHRGQHVLIPRIVFISDNDASEFPFRLRRKQFPVQPAFAMTINKAEGQTAQYFGLYLATHLYVALSRVSERSSFKTLIENSKAEEDGGMYIENIAYRQIFE</sequence>
<reference evidence="3" key="1">
    <citation type="submission" date="2017-03" db="EMBL/GenBank/DDBJ databases">
        <title>Phytopthora megakarya and P. palmivora, two closely related causual agents of cacao black pod achieved similar genome size and gene model numbers by different mechanisms.</title>
        <authorList>
            <person name="Ali S."/>
            <person name="Shao J."/>
            <person name="Larry D.J."/>
            <person name="Kronmiller B."/>
            <person name="Shen D."/>
            <person name="Strem M.D."/>
            <person name="Melnick R.L."/>
            <person name="Guiltinan M.J."/>
            <person name="Tyler B.M."/>
            <person name="Meinhardt L.W."/>
            <person name="Bailey B.A."/>
        </authorList>
    </citation>
    <scope>NUCLEOTIDE SEQUENCE [LARGE SCALE GENOMIC DNA]</scope>
    <source>
        <strain evidence="3">zdho120</strain>
    </source>
</reference>
<comment type="caution">
    <text evidence="2">The sequence shown here is derived from an EMBL/GenBank/DDBJ whole genome shotgun (WGS) entry which is preliminary data.</text>
</comment>
<dbReference type="PANTHER" id="PTHR23274">
    <property type="entry name" value="DNA HELICASE-RELATED"/>
    <property type="match status" value="1"/>
</dbReference>
<dbReference type="InterPro" id="IPR049163">
    <property type="entry name" value="Pif1-like_2B_dom"/>
</dbReference>
<evidence type="ECO:0000313" key="3">
    <source>
        <dbReference type="Proteomes" id="UP000198211"/>
    </source>
</evidence>
<dbReference type="InterPro" id="IPR027417">
    <property type="entry name" value="P-loop_NTPase"/>
</dbReference>
<dbReference type="EMBL" id="NBNE01003131">
    <property type="protein sequence ID" value="OWZ08497.1"/>
    <property type="molecule type" value="Genomic_DNA"/>
</dbReference>
<dbReference type="Proteomes" id="UP000198211">
    <property type="component" value="Unassembled WGS sequence"/>
</dbReference>